<feature type="compositionally biased region" description="Polar residues" evidence="1">
    <location>
        <begin position="121"/>
        <end position="132"/>
    </location>
</feature>
<evidence type="ECO:0000313" key="3">
    <source>
        <dbReference type="EMBL" id="SAM05741.1"/>
    </source>
</evidence>
<dbReference type="InParanoid" id="A0A163K6U8"/>
<name>A0A163K6U8_ABSGL</name>
<reference evidence="3" key="1">
    <citation type="submission" date="2016-04" db="EMBL/GenBank/DDBJ databases">
        <authorList>
            <person name="Evans L.H."/>
            <person name="Alamgir A."/>
            <person name="Owens N."/>
            <person name="Weber N.D."/>
            <person name="Virtaneva K."/>
            <person name="Barbian K."/>
            <person name="Babar A."/>
            <person name="Rosenke K."/>
        </authorList>
    </citation>
    <scope>NUCLEOTIDE SEQUENCE [LARGE SCALE GENOMIC DNA]</scope>
    <source>
        <strain evidence="3">CBS 101.48</strain>
    </source>
</reference>
<protein>
    <recommendedName>
        <fullName evidence="2">Ndc10 domain-containing protein</fullName>
    </recommendedName>
</protein>
<feature type="region of interest" description="Disordered" evidence="1">
    <location>
        <begin position="1"/>
        <end position="32"/>
    </location>
</feature>
<dbReference type="Gene3D" id="1.10.443.20">
    <property type="entry name" value="Centromere DNA-binding protein complex CBF3 subunit, domain 2"/>
    <property type="match status" value="1"/>
</dbReference>
<keyword evidence="4" id="KW-1185">Reference proteome</keyword>
<sequence length="377" mass="41729">MAHPMVKDNRTTFPPPAPSSDAPSSSIPLTPEPAASLINQHTCLTTGAPSRLHWKVVQHHLDYLIGDITVDAVAISTVLNIALATSNWIKIVGFITMITTEQQQQQHLSQKKRPSMPTLHPQPTSTHTLQKQSPLNLSSFAKRHPGIMTQQPHALEGVTDVGKEDIVTPLTQQPYPSKHIPILNKHNDKKANDTAPILYSTEAYLTVYAKLEAIIIITFSSLICENYGVDYFVGSKVDSLLHHTPKEPFAQVYYSGTQFEIKIKPPRQAQEWSYFSHRESIGKALSFPGIRSNKNAHINCGSSARMAGNVCANVDQIRRQGRWNNTTINGAYLTNLPRELVRSMAGFPTYGRFFHIAPAALTPPTSLCKKLFPAIGE</sequence>
<feature type="domain" description="Ndc10" evidence="2">
    <location>
        <begin position="274"/>
        <end position="376"/>
    </location>
</feature>
<dbReference type="Proteomes" id="UP000078561">
    <property type="component" value="Unassembled WGS sequence"/>
</dbReference>
<dbReference type="AlphaFoldDB" id="A0A163K6U8"/>
<accession>A0A163K6U8</accession>
<dbReference type="Pfam" id="PF16787">
    <property type="entry name" value="NDC10_II"/>
    <property type="match status" value="1"/>
</dbReference>
<gene>
    <name evidence="3" type="primary">ABSGL_11616.1 scaffold 12295</name>
</gene>
<feature type="compositionally biased region" description="Basic and acidic residues" evidence="1">
    <location>
        <begin position="1"/>
        <end position="10"/>
    </location>
</feature>
<dbReference type="InterPro" id="IPR038279">
    <property type="entry name" value="Ndc10_dom2_sf"/>
</dbReference>
<evidence type="ECO:0000259" key="2">
    <source>
        <dbReference type="Pfam" id="PF16787"/>
    </source>
</evidence>
<dbReference type="EMBL" id="LT554468">
    <property type="protein sequence ID" value="SAM05741.1"/>
    <property type="molecule type" value="Genomic_DNA"/>
</dbReference>
<dbReference type="GO" id="GO:0003677">
    <property type="term" value="F:DNA binding"/>
    <property type="evidence" value="ECO:0007669"/>
    <property type="project" value="InterPro"/>
</dbReference>
<organism evidence="3">
    <name type="scientific">Absidia glauca</name>
    <name type="common">Pin mould</name>
    <dbReference type="NCBI Taxonomy" id="4829"/>
    <lineage>
        <taxon>Eukaryota</taxon>
        <taxon>Fungi</taxon>
        <taxon>Fungi incertae sedis</taxon>
        <taxon>Mucoromycota</taxon>
        <taxon>Mucoromycotina</taxon>
        <taxon>Mucoromycetes</taxon>
        <taxon>Mucorales</taxon>
        <taxon>Cunninghamellaceae</taxon>
        <taxon>Absidia</taxon>
    </lineage>
</organism>
<evidence type="ECO:0000313" key="4">
    <source>
        <dbReference type="Proteomes" id="UP000078561"/>
    </source>
</evidence>
<evidence type="ECO:0000256" key="1">
    <source>
        <dbReference type="SAM" id="MobiDB-lite"/>
    </source>
</evidence>
<dbReference type="InterPro" id="IPR031872">
    <property type="entry name" value="NDC10_II"/>
</dbReference>
<proteinExistence type="predicted"/>
<feature type="region of interest" description="Disordered" evidence="1">
    <location>
        <begin position="105"/>
        <end position="132"/>
    </location>
</feature>